<dbReference type="AlphaFoldDB" id="A0A0L8I645"/>
<feature type="non-terminal residue" evidence="7">
    <location>
        <position position="150"/>
    </location>
</feature>
<dbReference type="InterPro" id="IPR001828">
    <property type="entry name" value="ANF_lig-bd_rcpt"/>
</dbReference>
<organism evidence="7">
    <name type="scientific">Octopus bimaculoides</name>
    <name type="common">California two-spotted octopus</name>
    <dbReference type="NCBI Taxonomy" id="37653"/>
    <lineage>
        <taxon>Eukaryota</taxon>
        <taxon>Metazoa</taxon>
        <taxon>Spiralia</taxon>
        <taxon>Lophotrochozoa</taxon>
        <taxon>Mollusca</taxon>
        <taxon>Cephalopoda</taxon>
        <taxon>Coleoidea</taxon>
        <taxon>Octopodiformes</taxon>
        <taxon>Octopoda</taxon>
        <taxon>Incirrata</taxon>
        <taxon>Octopodidae</taxon>
        <taxon>Octopus</taxon>
    </lineage>
</organism>
<evidence type="ECO:0000259" key="6">
    <source>
        <dbReference type="Pfam" id="PF01094"/>
    </source>
</evidence>
<gene>
    <name evidence="7" type="ORF">OCBIM_22033354mg</name>
</gene>
<keyword evidence="3" id="KW-1133">Transmembrane helix</keyword>
<evidence type="ECO:0000313" key="7">
    <source>
        <dbReference type="EMBL" id="KOF96849.1"/>
    </source>
</evidence>
<evidence type="ECO:0000256" key="3">
    <source>
        <dbReference type="ARBA" id="ARBA00022989"/>
    </source>
</evidence>
<dbReference type="GO" id="GO:0016020">
    <property type="term" value="C:membrane"/>
    <property type="evidence" value="ECO:0007669"/>
    <property type="project" value="UniProtKB-SubCell"/>
</dbReference>
<protein>
    <recommendedName>
        <fullName evidence="6">Receptor ligand binding region domain-containing protein</fullName>
    </recommendedName>
</protein>
<evidence type="ECO:0000256" key="4">
    <source>
        <dbReference type="ARBA" id="ARBA00023136"/>
    </source>
</evidence>
<feature type="signal peptide" evidence="5">
    <location>
        <begin position="1"/>
        <end position="26"/>
    </location>
</feature>
<proteinExistence type="predicted"/>
<keyword evidence="2" id="KW-0812">Transmembrane</keyword>
<feature type="domain" description="Receptor ligand binding region" evidence="6">
    <location>
        <begin position="76"/>
        <end position="150"/>
    </location>
</feature>
<evidence type="ECO:0000256" key="2">
    <source>
        <dbReference type="ARBA" id="ARBA00022692"/>
    </source>
</evidence>
<accession>A0A0L8I645</accession>
<dbReference type="EMBL" id="KQ416476">
    <property type="protein sequence ID" value="KOF96849.1"/>
    <property type="molecule type" value="Genomic_DNA"/>
</dbReference>
<feature type="chain" id="PRO_5005584186" description="Receptor ligand binding region domain-containing protein" evidence="5">
    <location>
        <begin position="27"/>
        <end position="150"/>
    </location>
</feature>
<name>A0A0L8I645_OCTBM</name>
<dbReference type="OrthoDB" id="1890790at2759"/>
<evidence type="ECO:0000256" key="1">
    <source>
        <dbReference type="ARBA" id="ARBA00004370"/>
    </source>
</evidence>
<comment type="subcellular location">
    <subcellularLocation>
        <location evidence="1">Membrane</location>
    </subcellularLocation>
</comment>
<evidence type="ECO:0000256" key="5">
    <source>
        <dbReference type="SAM" id="SignalP"/>
    </source>
</evidence>
<keyword evidence="4" id="KW-0472">Membrane</keyword>
<keyword evidence="5" id="KW-0732">Signal</keyword>
<dbReference type="Gene3D" id="3.40.50.2300">
    <property type="match status" value="1"/>
</dbReference>
<reference evidence="7" key="1">
    <citation type="submission" date="2015-07" db="EMBL/GenBank/DDBJ databases">
        <title>MeaNS - Measles Nucleotide Surveillance Program.</title>
        <authorList>
            <person name="Tran T."/>
            <person name="Druce J."/>
        </authorList>
    </citation>
    <scope>NUCLEOTIDE SEQUENCE</scope>
    <source>
        <strain evidence="7">UCB-OBI-ISO-001</strain>
        <tissue evidence="7">Gonad</tissue>
    </source>
</reference>
<dbReference type="Pfam" id="PF01094">
    <property type="entry name" value="ANF_receptor"/>
    <property type="match status" value="1"/>
</dbReference>
<dbReference type="InterPro" id="IPR028082">
    <property type="entry name" value="Peripla_BP_I"/>
</dbReference>
<sequence length="150" mass="16864">MSAGWCMGATVKILLVLCCFVFRGDSISDTIIRGNTKFHTMETSPSENKTVIYFSYMAASESQEYQREKQARLISGALSYAVSKINNDSNLLPNHTLAFKWSDTLSDELEVLRQMCHSWTDEVYAFFGPETYCGVAARLAAAWNTPMISY</sequence>
<dbReference type="SUPFAM" id="SSF53822">
    <property type="entry name" value="Periplasmic binding protein-like I"/>
    <property type="match status" value="1"/>
</dbReference>